<gene>
    <name evidence="2" type="ORF">AKO1_015297</name>
</gene>
<comment type="caution">
    <text evidence="2">The sequence shown here is derived from an EMBL/GenBank/DDBJ whole genome shotgun (WGS) entry which is preliminary data.</text>
</comment>
<feature type="transmembrane region" description="Helical" evidence="1">
    <location>
        <begin position="120"/>
        <end position="137"/>
    </location>
</feature>
<organism evidence="2 3">
    <name type="scientific">Acrasis kona</name>
    <dbReference type="NCBI Taxonomy" id="1008807"/>
    <lineage>
        <taxon>Eukaryota</taxon>
        <taxon>Discoba</taxon>
        <taxon>Heterolobosea</taxon>
        <taxon>Tetramitia</taxon>
        <taxon>Eutetramitia</taxon>
        <taxon>Acrasidae</taxon>
        <taxon>Acrasis</taxon>
    </lineage>
</organism>
<proteinExistence type="predicted"/>
<keyword evidence="3" id="KW-1185">Reference proteome</keyword>
<dbReference type="Proteomes" id="UP001431209">
    <property type="component" value="Unassembled WGS sequence"/>
</dbReference>
<feature type="transmembrane region" description="Helical" evidence="1">
    <location>
        <begin position="205"/>
        <end position="221"/>
    </location>
</feature>
<sequence length="243" mass="27766">MATQVKTDDERLREHGDRIKHTVVRDQELFPLNKGCQSKNVYFTREEERALNRGKNHYIQCDYLHPNQTCESVAATLWLKEIPAAFMLYAPIHLIPVLVYKRKSLFKDPIPILTGFFKNSMRSALFLAVFNSVLVYGMCKIGKLRQRHGIVNVYLAGLFAGASLFFEPKGRRSEIAIYSVVETSEAARNSIIQHKFVSEKNMNRAFIALFSLAMATTMYLYEHNTRSLKSSVVGLLRKIVGTN</sequence>
<evidence type="ECO:0000313" key="3">
    <source>
        <dbReference type="Proteomes" id="UP001431209"/>
    </source>
</evidence>
<evidence type="ECO:0000313" key="2">
    <source>
        <dbReference type="EMBL" id="KAL0487959.1"/>
    </source>
</evidence>
<accession>A0AAW2ZF26</accession>
<keyword evidence="1" id="KW-0472">Membrane</keyword>
<dbReference type="InterPro" id="IPR026749">
    <property type="entry name" value="Tmem135"/>
</dbReference>
<evidence type="ECO:0008006" key="4">
    <source>
        <dbReference type="Google" id="ProtNLM"/>
    </source>
</evidence>
<dbReference type="PANTHER" id="PTHR12459">
    <property type="entry name" value="TRANSMEMBRANE PROTEIN 135-RELATED"/>
    <property type="match status" value="1"/>
</dbReference>
<evidence type="ECO:0000256" key="1">
    <source>
        <dbReference type="SAM" id="Phobius"/>
    </source>
</evidence>
<protein>
    <recommendedName>
        <fullName evidence="4">Transmembrane protein 135 N-terminal domain-containing protein</fullName>
    </recommendedName>
</protein>
<feature type="transmembrane region" description="Helical" evidence="1">
    <location>
        <begin position="149"/>
        <end position="166"/>
    </location>
</feature>
<feature type="transmembrane region" description="Helical" evidence="1">
    <location>
        <begin position="82"/>
        <end position="100"/>
    </location>
</feature>
<dbReference type="PANTHER" id="PTHR12459:SF15">
    <property type="entry name" value="TRANSMEMBRANE PROTEIN 135"/>
    <property type="match status" value="1"/>
</dbReference>
<reference evidence="2 3" key="1">
    <citation type="submission" date="2024-03" db="EMBL/GenBank/DDBJ databases">
        <title>The Acrasis kona genome and developmental transcriptomes reveal deep origins of eukaryotic multicellular pathways.</title>
        <authorList>
            <person name="Sheikh S."/>
            <person name="Fu C.-J."/>
            <person name="Brown M.W."/>
            <person name="Baldauf S.L."/>
        </authorList>
    </citation>
    <scope>NUCLEOTIDE SEQUENCE [LARGE SCALE GENOMIC DNA]</scope>
    <source>
        <strain evidence="2 3">ATCC MYA-3509</strain>
    </source>
</reference>
<name>A0AAW2ZF26_9EUKA</name>
<dbReference type="EMBL" id="JAOPGA020001389">
    <property type="protein sequence ID" value="KAL0487959.1"/>
    <property type="molecule type" value="Genomic_DNA"/>
</dbReference>
<keyword evidence="1" id="KW-1133">Transmembrane helix</keyword>
<dbReference type="AlphaFoldDB" id="A0AAW2ZF26"/>
<keyword evidence="1" id="KW-0812">Transmembrane</keyword>